<comment type="caution">
    <text evidence="2">The sequence shown here is derived from an EMBL/GenBank/DDBJ whole genome shotgun (WGS) entry which is preliminary data.</text>
</comment>
<keyword evidence="1" id="KW-0472">Membrane</keyword>
<evidence type="ECO:0000313" key="2">
    <source>
        <dbReference type="EMBL" id="HIQ60496.1"/>
    </source>
</evidence>
<protein>
    <recommendedName>
        <fullName evidence="4">ABC-2 family transporter protein</fullName>
    </recommendedName>
</protein>
<dbReference type="Proteomes" id="UP000886879">
    <property type="component" value="Unassembled WGS sequence"/>
</dbReference>
<evidence type="ECO:0000313" key="3">
    <source>
        <dbReference type="Proteomes" id="UP000886879"/>
    </source>
</evidence>
<name>A0A9D0YSG8_9FIRM</name>
<evidence type="ECO:0000256" key="1">
    <source>
        <dbReference type="SAM" id="Phobius"/>
    </source>
</evidence>
<keyword evidence="1" id="KW-0812">Transmembrane</keyword>
<proteinExistence type="predicted"/>
<reference evidence="2" key="1">
    <citation type="submission" date="2020-10" db="EMBL/GenBank/DDBJ databases">
        <authorList>
            <person name="Gilroy R."/>
        </authorList>
    </citation>
    <scope>NUCLEOTIDE SEQUENCE</scope>
    <source>
        <strain evidence="2">ChiGjej2B2-12916</strain>
    </source>
</reference>
<organism evidence="2 3">
    <name type="scientific">Candidatus Enterenecus faecium</name>
    <dbReference type="NCBI Taxonomy" id="2840780"/>
    <lineage>
        <taxon>Bacteria</taxon>
        <taxon>Bacillati</taxon>
        <taxon>Bacillota</taxon>
        <taxon>Clostridia</taxon>
        <taxon>Eubacteriales</taxon>
        <taxon>Candidatus Enterenecus</taxon>
    </lineage>
</organism>
<gene>
    <name evidence="2" type="ORF">IAD31_02740</name>
</gene>
<sequence length="267" mass="29060">MRMRLKQNAWMLPAALFFGLWLSWSYVNPYGGVTSLSSLVCQLSGARGDFSLNINLHALLELTLRLLPSLIFQALAGISLYRHTCTASVYVFSRMPNRLKWYGKECGILALQTLLYQALVLATAVGLAAVRCTITDVSQGLPVLLTHLTLWSLWTFAFTLGVNLLAIYVGSSAAFAALAGVQVACIGALIALVPLIEQPELAQQFLRINPVSCLVLSWHRSMFPSSSYTLSVGDSLTFLLLAAVVVAAVGGWLIRRHDLLKTEMDGG</sequence>
<keyword evidence="1" id="KW-1133">Transmembrane helix</keyword>
<accession>A0A9D0YSG8</accession>
<evidence type="ECO:0008006" key="4">
    <source>
        <dbReference type="Google" id="ProtNLM"/>
    </source>
</evidence>
<feature type="transmembrane region" description="Helical" evidence="1">
    <location>
        <begin position="113"/>
        <end position="130"/>
    </location>
</feature>
<dbReference type="EMBL" id="DVFO01000025">
    <property type="protein sequence ID" value="HIQ60496.1"/>
    <property type="molecule type" value="Genomic_DNA"/>
</dbReference>
<dbReference type="AlphaFoldDB" id="A0A9D0YSG8"/>
<feature type="transmembrane region" description="Helical" evidence="1">
    <location>
        <begin position="236"/>
        <end position="254"/>
    </location>
</feature>
<feature type="transmembrane region" description="Helical" evidence="1">
    <location>
        <begin position="175"/>
        <end position="196"/>
    </location>
</feature>
<reference evidence="2" key="2">
    <citation type="journal article" date="2021" name="PeerJ">
        <title>Extensive microbial diversity within the chicken gut microbiome revealed by metagenomics and culture.</title>
        <authorList>
            <person name="Gilroy R."/>
            <person name="Ravi A."/>
            <person name="Getino M."/>
            <person name="Pursley I."/>
            <person name="Horton D.L."/>
            <person name="Alikhan N.F."/>
            <person name="Baker D."/>
            <person name="Gharbi K."/>
            <person name="Hall N."/>
            <person name="Watson M."/>
            <person name="Adriaenssens E.M."/>
            <person name="Foster-Nyarko E."/>
            <person name="Jarju S."/>
            <person name="Secka A."/>
            <person name="Antonio M."/>
            <person name="Oren A."/>
            <person name="Chaudhuri R.R."/>
            <person name="La Ragione R."/>
            <person name="Hildebrand F."/>
            <person name="Pallen M.J."/>
        </authorList>
    </citation>
    <scope>NUCLEOTIDE SEQUENCE</scope>
    <source>
        <strain evidence="2">ChiGjej2B2-12916</strain>
    </source>
</reference>
<feature type="transmembrane region" description="Helical" evidence="1">
    <location>
        <begin position="70"/>
        <end position="92"/>
    </location>
</feature>
<feature type="transmembrane region" description="Helical" evidence="1">
    <location>
        <begin position="150"/>
        <end position="168"/>
    </location>
</feature>